<dbReference type="CDD" id="cd02440">
    <property type="entry name" value="AdoMet_MTases"/>
    <property type="match status" value="1"/>
</dbReference>
<dbReference type="InterPro" id="IPR029063">
    <property type="entry name" value="SAM-dependent_MTases_sf"/>
</dbReference>
<organism evidence="2 3">
    <name type="scientific">Microbacterium aquimaris</name>
    <dbReference type="NCBI Taxonomy" id="459816"/>
    <lineage>
        <taxon>Bacteria</taxon>
        <taxon>Bacillati</taxon>
        <taxon>Actinomycetota</taxon>
        <taxon>Actinomycetes</taxon>
        <taxon>Micrococcales</taxon>
        <taxon>Microbacteriaceae</taxon>
        <taxon>Microbacterium</taxon>
    </lineage>
</organism>
<dbReference type="Proteomes" id="UP001291912">
    <property type="component" value="Unassembled WGS sequence"/>
</dbReference>
<dbReference type="GO" id="GO:0032259">
    <property type="term" value="P:methylation"/>
    <property type="evidence" value="ECO:0007669"/>
    <property type="project" value="UniProtKB-KW"/>
</dbReference>
<protein>
    <submittedName>
        <fullName evidence="2">Methyltransferase domain-containing protein</fullName>
    </submittedName>
</protein>
<dbReference type="Pfam" id="PF13649">
    <property type="entry name" value="Methyltransf_25"/>
    <property type="match status" value="1"/>
</dbReference>
<gene>
    <name evidence="2" type="ORF">R2Q92_10515</name>
</gene>
<dbReference type="SUPFAM" id="SSF53335">
    <property type="entry name" value="S-adenosyl-L-methionine-dependent methyltransferases"/>
    <property type="match status" value="1"/>
</dbReference>
<dbReference type="RefSeq" id="WP_322597611.1">
    <property type="nucleotide sequence ID" value="NZ_BAAAPT010000002.1"/>
</dbReference>
<dbReference type="GO" id="GO:0008168">
    <property type="term" value="F:methyltransferase activity"/>
    <property type="evidence" value="ECO:0007669"/>
    <property type="project" value="UniProtKB-KW"/>
</dbReference>
<evidence type="ECO:0000313" key="2">
    <source>
        <dbReference type="EMBL" id="MDZ8162270.1"/>
    </source>
</evidence>
<dbReference type="InterPro" id="IPR041698">
    <property type="entry name" value="Methyltransf_25"/>
</dbReference>
<keyword evidence="2" id="KW-0489">Methyltransferase</keyword>
<keyword evidence="2" id="KW-0808">Transferase</keyword>
<dbReference type="Gene3D" id="3.40.50.150">
    <property type="entry name" value="Vaccinia Virus protein VP39"/>
    <property type="match status" value="1"/>
</dbReference>
<evidence type="ECO:0000313" key="3">
    <source>
        <dbReference type="Proteomes" id="UP001291912"/>
    </source>
</evidence>
<reference evidence="2 3" key="1">
    <citation type="submission" date="2023-10" db="EMBL/GenBank/DDBJ databases">
        <title>Microbacterium xanthum sp. nov., isolated from seaweed.</title>
        <authorList>
            <person name="Lee S.D."/>
        </authorList>
    </citation>
    <scope>NUCLEOTIDE SEQUENCE [LARGE SCALE GENOMIC DNA]</scope>
    <source>
        <strain evidence="2 3">KCTC 19124</strain>
    </source>
</reference>
<evidence type="ECO:0000259" key="1">
    <source>
        <dbReference type="Pfam" id="PF13649"/>
    </source>
</evidence>
<comment type="caution">
    <text evidence="2">The sequence shown here is derived from an EMBL/GenBank/DDBJ whole genome shotgun (WGS) entry which is preliminary data.</text>
</comment>
<keyword evidence="3" id="KW-1185">Reference proteome</keyword>
<accession>A0ABU5N8C2</accession>
<feature type="domain" description="Methyltransferase" evidence="1">
    <location>
        <begin position="69"/>
        <end position="155"/>
    </location>
</feature>
<name>A0ABU5N8C2_9MICO</name>
<dbReference type="EMBL" id="JAWJYN010000002">
    <property type="protein sequence ID" value="MDZ8162270.1"/>
    <property type="molecule type" value="Genomic_DNA"/>
</dbReference>
<sequence>MWGDSDTARFAAGGADPYTRMLEEGSDGVLRLRRLSSGTIVEEWDFVALGGSADGDDVAALGRCEGPLLDVGCGPGRMVRAAAERASAAMGIDVSPAAVRRARAHGTPALERSIFDRLPLEGRWRTVLLMDGNVGIGGDPPALLERCRDLLAPGGALVIEADPDEDLDERSLFTVVDAAGLESEAFPWARVGWRTVMRAARAAGLSGPAHMRSGERHFVRAVAPRRPISTAAAATQTAATHRPTSTSG</sequence>
<proteinExistence type="predicted"/>